<protein>
    <submittedName>
        <fullName evidence="2">Putative Conserved oligomeric Golgi complex component 4</fullName>
    </submittedName>
</protein>
<dbReference type="OrthoDB" id="6266760at2759"/>
<keyword evidence="3" id="KW-1185">Reference proteome</keyword>
<dbReference type="InterPro" id="IPR048684">
    <property type="entry name" value="COG4_C"/>
</dbReference>
<feature type="domain" description="Conserved oligomeric Golgi complex subunit 4 C-terminal" evidence="1">
    <location>
        <begin position="1"/>
        <end position="65"/>
    </location>
</feature>
<evidence type="ECO:0000259" key="1">
    <source>
        <dbReference type="Pfam" id="PF20662"/>
    </source>
</evidence>
<gene>
    <name evidence="2" type="ORF">FBUS_10231</name>
</gene>
<dbReference type="EMBL" id="LUCM01011318">
    <property type="protein sequence ID" value="KAA0184143.1"/>
    <property type="molecule type" value="Genomic_DNA"/>
</dbReference>
<organism evidence="2 3">
    <name type="scientific">Fasciolopsis buskii</name>
    <dbReference type="NCBI Taxonomy" id="27845"/>
    <lineage>
        <taxon>Eukaryota</taxon>
        <taxon>Metazoa</taxon>
        <taxon>Spiralia</taxon>
        <taxon>Lophotrochozoa</taxon>
        <taxon>Platyhelminthes</taxon>
        <taxon>Trematoda</taxon>
        <taxon>Digenea</taxon>
        <taxon>Plagiorchiida</taxon>
        <taxon>Echinostomata</taxon>
        <taxon>Echinostomatoidea</taxon>
        <taxon>Fasciolidae</taxon>
        <taxon>Fasciolopsis</taxon>
    </lineage>
</organism>
<dbReference type="PANTHER" id="PTHR24016">
    <property type="entry name" value="CONSERVED OLIGOMERIC GOLGI COMPLEX SUBUNIT 4"/>
    <property type="match status" value="1"/>
</dbReference>
<name>A0A8E0VE47_9TREM</name>
<dbReference type="AlphaFoldDB" id="A0A8E0VE47"/>
<proteinExistence type="predicted"/>
<dbReference type="Pfam" id="PF20662">
    <property type="entry name" value="COG4_C"/>
    <property type="match status" value="1"/>
</dbReference>
<dbReference type="GO" id="GO:0006890">
    <property type="term" value="P:retrograde vesicle-mediated transport, Golgi to endoplasmic reticulum"/>
    <property type="evidence" value="ECO:0007669"/>
    <property type="project" value="TreeGrafter"/>
</dbReference>
<evidence type="ECO:0000313" key="2">
    <source>
        <dbReference type="EMBL" id="KAA0184143.1"/>
    </source>
</evidence>
<dbReference type="Gene3D" id="1.20.58.1970">
    <property type="match status" value="1"/>
</dbReference>
<sequence length="83" mass="9856">FGAIQLEKELRCLFAYLTSITYLALRDHFTCLLQTCNLLNLDKVSEVAFYWNSATWRLTPNEVRRILSLRVEFTTDEIRRLKL</sequence>
<dbReference type="GO" id="GO:0007030">
    <property type="term" value="P:Golgi organization"/>
    <property type="evidence" value="ECO:0007669"/>
    <property type="project" value="TreeGrafter"/>
</dbReference>
<dbReference type="InterPro" id="IPR048682">
    <property type="entry name" value="COG4"/>
</dbReference>
<dbReference type="Proteomes" id="UP000728185">
    <property type="component" value="Unassembled WGS sequence"/>
</dbReference>
<evidence type="ECO:0000313" key="3">
    <source>
        <dbReference type="Proteomes" id="UP000728185"/>
    </source>
</evidence>
<dbReference type="GO" id="GO:0017119">
    <property type="term" value="C:Golgi transport complex"/>
    <property type="evidence" value="ECO:0007669"/>
    <property type="project" value="TreeGrafter"/>
</dbReference>
<comment type="caution">
    <text evidence="2">The sequence shown here is derived from an EMBL/GenBank/DDBJ whole genome shotgun (WGS) entry which is preliminary data.</text>
</comment>
<dbReference type="PANTHER" id="PTHR24016:SF0">
    <property type="entry name" value="CONSERVED OLIGOMERIC GOLGI COMPLEX SUBUNIT 4"/>
    <property type="match status" value="1"/>
</dbReference>
<reference evidence="2" key="1">
    <citation type="submission" date="2019-05" db="EMBL/GenBank/DDBJ databases">
        <title>Annotation for the trematode Fasciolopsis buski.</title>
        <authorList>
            <person name="Choi Y.-J."/>
        </authorList>
    </citation>
    <scope>NUCLEOTIDE SEQUENCE</scope>
    <source>
        <strain evidence="2">HT</strain>
        <tissue evidence="2">Whole worm</tissue>
    </source>
</reference>
<feature type="non-terminal residue" evidence="2">
    <location>
        <position position="83"/>
    </location>
</feature>
<accession>A0A8E0VE47</accession>